<evidence type="ECO:0000313" key="3">
    <source>
        <dbReference type="Proteomes" id="UP001331515"/>
    </source>
</evidence>
<protein>
    <submittedName>
        <fullName evidence="2">Uncharacterized protein</fullName>
    </submittedName>
</protein>
<accession>A0AAN8BU60</accession>
<proteinExistence type="predicted"/>
<evidence type="ECO:0000256" key="1">
    <source>
        <dbReference type="SAM" id="MobiDB-lite"/>
    </source>
</evidence>
<feature type="region of interest" description="Disordered" evidence="1">
    <location>
        <begin position="40"/>
        <end position="72"/>
    </location>
</feature>
<dbReference type="Proteomes" id="UP001331515">
    <property type="component" value="Unassembled WGS sequence"/>
</dbReference>
<name>A0AAN8BU60_CHAGU</name>
<comment type="caution">
    <text evidence="2">The sequence shown here is derived from an EMBL/GenBank/DDBJ whole genome shotgun (WGS) entry which is preliminary data.</text>
</comment>
<dbReference type="EMBL" id="JAURVH010001536">
    <property type="protein sequence ID" value="KAK5891611.1"/>
    <property type="molecule type" value="Genomic_DNA"/>
</dbReference>
<reference evidence="2 3" key="1">
    <citation type="journal article" date="2023" name="Mol. Biol. Evol.">
        <title>Genomics of Secondarily Temperate Adaptation in the Only Non-Antarctic Icefish.</title>
        <authorList>
            <person name="Rivera-Colon A.G."/>
            <person name="Rayamajhi N."/>
            <person name="Minhas B.F."/>
            <person name="Madrigal G."/>
            <person name="Bilyk K.T."/>
            <person name="Yoon V."/>
            <person name="Hune M."/>
            <person name="Gregory S."/>
            <person name="Cheng C.H.C."/>
            <person name="Catchen J.M."/>
        </authorList>
    </citation>
    <scope>NUCLEOTIDE SEQUENCE [LARGE SCALE GENOMIC DNA]</scope>
    <source>
        <tissue evidence="2">White muscle</tissue>
    </source>
</reference>
<dbReference type="AlphaFoldDB" id="A0AAN8BU60"/>
<sequence>MASARPRNITCILNSPAGQWRRGHPSQATLCLSSDKWQVKPGGAHRHIPQSRVNRNPDHSSSPLHPLNPLLQSLPPPACIHYSPRSLHRQHSHDC</sequence>
<evidence type="ECO:0000313" key="2">
    <source>
        <dbReference type="EMBL" id="KAK5891611.1"/>
    </source>
</evidence>
<organism evidence="2 3">
    <name type="scientific">Champsocephalus gunnari</name>
    <name type="common">Mackerel icefish</name>
    <dbReference type="NCBI Taxonomy" id="52237"/>
    <lineage>
        <taxon>Eukaryota</taxon>
        <taxon>Metazoa</taxon>
        <taxon>Chordata</taxon>
        <taxon>Craniata</taxon>
        <taxon>Vertebrata</taxon>
        <taxon>Euteleostomi</taxon>
        <taxon>Actinopterygii</taxon>
        <taxon>Neopterygii</taxon>
        <taxon>Teleostei</taxon>
        <taxon>Neoteleostei</taxon>
        <taxon>Acanthomorphata</taxon>
        <taxon>Eupercaria</taxon>
        <taxon>Perciformes</taxon>
        <taxon>Notothenioidei</taxon>
        <taxon>Channichthyidae</taxon>
        <taxon>Champsocephalus</taxon>
    </lineage>
</organism>
<feature type="compositionally biased region" description="Low complexity" evidence="1">
    <location>
        <begin position="59"/>
        <end position="72"/>
    </location>
</feature>
<gene>
    <name evidence="2" type="ORF">CgunFtcFv8_018842</name>
</gene>
<keyword evidence="3" id="KW-1185">Reference proteome</keyword>